<dbReference type="InterPro" id="IPR017941">
    <property type="entry name" value="Rieske_2Fe-2S"/>
</dbReference>
<keyword evidence="4" id="KW-0411">Iron-sulfur</keyword>
<organism evidence="6 7">
    <name type="scientific">Peteryoungia aggregata LMG 23059</name>
    <dbReference type="NCBI Taxonomy" id="1368425"/>
    <lineage>
        <taxon>Bacteria</taxon>
        <taxon>Pseudomonadati</taxon>
        <taxon>Pseudomonadota</taxon>
        <taxon>Alphaproteobacteria</taxon>
        <taxon>Hyphomicrobiales</taxon>
        <taxon>Rhizobiaceae</taxon>
        <taxon>Peteryoungia</taxon>
    </lineage>
</organism>
<keyword evidence="3" id="KW-0408">Iron</keyword>
<keyword evidence="2" id="KW-0479">Metal-binding</keyword>
<dbReference type="PROSITE" id="PS51296">
    <property type="entry name" value="RIESKE"/>
    <property type="match status" value="1"/>
</dbReference>
<dbReference type="PANTHER" id="PTHR40261">
    <property type="match status" value="1"/>
</dbReference>
<dbReference type="SUPFAM" id="SSF50022">
    <property type="entry name" value="ISP domain"/>
    <property type="match status" value="1"/>
</dbReference>
<protein>
    <submittedName>
        <fullName evidence="6">Nitrite reductase/ring-hydroxylating ferredoxin subunit</fullName>
    </submittedName>
</protein>
<keyword evidence="7" id="KW-1185">Reference proteome</keyword>
<reference evidence="6 7" key="1">
    <citation type="submission" date="2023-07" db="EMBL/GenBank/DDBJ databases">
        <title>Genomic Encyclopedia of Type Strains, Phase IV (KMG-IV): sequencing the most valuable type-strain genomes for metagenomic binning, comparative biology and taxonomic classification.</title>
        <authorList>
            <person name="Goeker M."/>
        </authorList>
    </citation>
    <scope>NUCLEOTIDE SEQUENCE [LARGE SCALE GENOMIC DNA]</scope>
    <source>
        <strain evidence="6 7">DSM 1111</strain>
    </source>
</reference>
<sequence length="131" mass="14190">MSSHEASPLFPKLGQRLCHAHDVAEGEARGFGPLEGTKRKVILVRRNGVLHAWLDACPHYSTGTPMAWKTDAYLNGERTHLTCHSHNALFEMDTGECILGPCLGQSLTRIEIAVGEEGDVFVVGPREGGVA</sequence>
<dbReference type="CDD" id="cd03467">
    <property type="entry name" value="Rieske"/>
    <property type="match status" value="1"/>
</dbReference>
<comment type="caution">
    <text evidence="6">The sequence shown here is derived from an EMBL/GenBank/DDBJ whole genome shotgun (WGS) entry which is preliminary data.</text>
</comment>
<dbReference type="RefSeq" id="WP_307369132.1">
    <property type="nucleotide sequence ID" value="NZ_JAUSUW010000001.1"/>
</dbReference>
<feature type="domain" description="Rieske" evidence="5">
    <location>
        <begin position="15"/>
        <end position="122"/>
    </location>
</feature>
<proteinExistence type="predicted"/>
<dbReference type="Gene3D" id="2.102.10.10">
    <property type="entry name" value="Rieske [2Fe-2S] iron-sulphur domain"/>
    <property type="match status" value="1"/>
</dbReference>
<evidence type="ECO:0000256" key="1">
    <source>
        <dbReference type="ARBA" id="ARBA00022714"/>
    </source>
</evidence>
<gene>
    <name evidence="6" type="ORF">J2045_000546</name>
</gene>
<accession>A0ABU0G2H7</accession>
<evidence type="ECO:0000259" key="5">
    <source>
        <dbReference type="PROSITE" id="PS51296"/>
    </source>
</evidence>
<dbReference type="Pfam" id="PF00355">
    <property type="entry name" value="Rieske"/>
    <property type="match status" value="1"/>
</dbReference>
<evidence type="ECO:0000313" key="6">
    <source>
        <dbReference type="EMBL" id="MDQ0419536.1"/>
    </source>
</evidence>
<evidence type="ECO:0000256" key="4">
    <source>
        <dbReference type="ARBA" id="ARBA00023014"/>
    </source>
</evidence>
<name>A0ABU0G2H7_9HYPH</name>
<evidence type="ECO:0000313" key="7">
    <source>
        <dbReference type="Proteomes" id="UP001238496"/>
    </source>
</evidence>
<evidence type="ECO:0000256" key="3">
    <source>
        <dbReference type="ARBA" id="ARBA00023004"/>
    </source>
</evidence>
<evidence type="ECO:0000256" key="2">
    <source>
        <dbReference type="ARBA" id="ARBA00022723"/>
    </source>
</evidence>
<keyword evidence="1" id="KW-0001">2Fe-2S</keyword>
<dbReference type="PANTHER" id="PTHR40261:SF1">
    <property type="entry name" value="RIESKE DOMAIN-CONTAINING PROTEIN"/>
    <property type="match status" value="1"/>
</dbReference>
<dbReference type="InterPro" id="IPR036922">
    <property type="entry name" value="Rieske_2Fe-2S_sf"/>
</dbReference>
<dbReference type="Proteomes" id="UP001238496">
    <property type="component" value="Unassembled WGS sequence"/>
</dbReference>
<dbReference type="EMBL" id="JAUSUW010000001">
    <property type="protein sequence ID" value="MDQ0419536.1"/>
    <property type="molecule type" value="Genomic_DNA"/>
</dbReference>